<protein>
    <submittedName>
        <fullName evidence="1">Uncharacterized protein</fullName>
    </submittedName>
</protein>
<gene>
    <name evidence="1" type="ORF">LNP81_01915</name>
</gene>
<comment type="caution">
    <text evidence="1">The sequence shown here is derived from an EMBL/GenBank/DDBJ whole genome shotgun (WGS) entry which is preliminary data.</text>
</comment>
<dbReference type="RefSeq" id="WP_230033055.1">
    <property type="nucleotide sequence ID" value="NZ_JAJJMM010000001.1"/>
</dbReference>
<evidence type="ECO:0000313" key="1">
    <source>
        <dbReference type="EMBL" id="MCC9061744.1"/>
    </source>
</evidence>
<dbReference type="Proteomes" id="UP001430679">
    <property type="component" value="Unassembled WGS sequence"/>
</dbReference>
<proteinExistence type="predicted"/>
<dbReference type="EMBL" id="JAJJMM010000001">
    <property type="protein sequence ID" value="MCC9061744.1"/>
    <property type="molecule type" value="Genomic_DNA"/>
</dbReference>
<organism evidence="1 2">
    <name type="scientific">Flavobacterium piscisymbiosum</name>
    <dbReference type="NCBI Taxonomy" id="2893753"/>
    <lineage>
        <taxon>Bacteria</taxon>
        <taxon>Pseudomonadati</taxon>
        <taxon>Bacteroidota</taxon>
        <taxon>Flavobacteriia</taxon>
        <taxon>Flavobacteriales</taxon>
        <taxon>Flavobacteriaceae</taxon>
        <taxon>Flavobacterium</taxon>
    </lineage>
</organism>
<name>A0ABS8M8G5_9FLAO</name>
<reference evidence="1" key="1">
    <citation type="submission" date="2021-11" db="EMBL/GenBank/DDBJ databases">
        <title>Description of novel Flavobacterium species.</title>
        <authorList>
            <person name="Saticioglu I.B."/>
            <person name="Ay H."/>
            <person name="Altun S."/>
            <person name="Duman M."/>
        </authorList>
    </citation>
    <scope>NUCLEOTIDE SEQUENCE</scope>
    <source>
        <strain evidence="1">F-30</strain>
    </source>
</reference>
<accession>A0ABS8M8G5</accession>
<sequence>MVNSIEERFEMIVFCQAPADIPYFLSLYEKYKGKKIINVYVVNVENVFKFIESLNLNLNSLVFIPYGHLSIKNFALVFKERKRINFFAKKYFKGVVNNDVYFFSRFEDWLTSAFLVKLSDNNSLYYVDHYDFSADLFDRKKMNFKRIILKFILFIITGANFKLEILEKIPEFHFKRYNIRKIAPDLTQSVFDLYKYQIKNIQDVNPIVIFFISPCEDSIYEPVSHDSIQLKIIESFKKHNWTVVVKGHPRIGIPENVMHLVDIEIPSYIPAEFLEFSNSSMYIGIITSSLSHFVKENQIPTYSLINLFQFKEIGLADKYKNYLNGLTNNKIKYFENFENFENVIKSIS</sequence>
<evidence type="ECO:0000313" key="2">
    <source>
        <dbReference type="Proteomes" id="UP001430679"/>
    </source>
</evidence>
<keyword evidence="2" id="KW-1185">Reference proteome</keyword>